<keyword evidence="7" id="KW-0653">Protein transport</keyword>
<dbReference type="Proteomes" id="UP000464954">
    <property type="component" value="Chromosome"/>
</dbReference>
<dbReference type="EMBL" id="CP047593">
    <property type="protein sequence ID" value="QHI70357.1"/>
    <property type="molecule type" value="Genomic_DNA"/>
</dbReference>
<dbReference type="GO" id="GO:0015031">
    <property type="term" value="P:protein transport"/>
    <property type="evidence" value="ECO:0007669"/>
    <property type="project" value="UniProtKB-KW"/>
</dbReference>
<accession>A0A6P1M6V1</accession>
<evidence type="ECO:0000256" key="4">
    <source>
        <dbReference type="ARBA" id="ARBA00022692"/>
    </source>
</evidence>
<protein>
    <recommendedName>
        <fullName evidence="12">Biopolymer transporter ExbD</fullName>
    </recommendedName>
</protein>
<keyword evidence="5 8" id="KW-1133">Transmembrane helix</keyword>
<evidence type="ECO:0000256" key="2">
    <source>
        <dbReference type="ARBA" id="ARBA00005811"/>
    </source>
</evidence>
<keyword evidence="11" id="KW-1185">Reference proteome</keyword>
<dbReference type="PANTHER" id="PTHR30558">
    <property type="entry name" value="EXBD MEMBRANE COMPONENT OF PMF-DRIVEN MACROMOLECULE IMPORT SYSTEM"/>
    <property type="match status" value="1"/>
</dbReference>
<feature type="transmembrane region" description="Helical" evidence="8">
    <location>
        <begin position="12"/>
        <end position="37"/>
    </location>
</feature>
<dbReference type="Gene3D" id="3.30.420.270">
    <property type="match status" value="1"/>
</dbReference>
<evidence type="ECO:0000256" key="5">
    <source>
        <dbReference type="ARBA" id="ARBA00022989"/>
    </source>
</evidence>
<dbReference type="GO" id="GO:0005886">
    <property type="term" value="C:plasma membrane"/>
    <property type="evidence" value="ECO:0007669"/>
    <property type="project" value="UniProtKB-SubCell"/>
</dbReference>
<dbReference type="GO" id="GO:0022857">
    <property type="term" value="F:transmembrane transporter activity"/>
    <property type="evidence" value="ECO:0007669"/>
    <property type="project" value="InterPro"/>
</dbReference>
<dbReference type="KEGG" id="taer:GT409_14085"/>
<dbReference type="RefSeq" id="WP_160629534.1">
    <property type="nucleotide sequence ID" value="NZ_CP047593.1"/>
</dbReference>
<evidence type="ECO:0008006" key="12">
    <source>
        <dbReference type="Google" id="ProtNLM"/>
    </source>
</evidence>
<organism evidence="10 11">
    <name type="scientific">Tichowtungia aerotolerans</name>
    <dbReference type="NCBI Taxonomy" id="2697043"/>
    <lineage>
        <taxon>Bacteria</taxon>
        <taxon>Pseudomonadati</taxon>
        <taxon>Kiritimatiellota</taxon>
        <taxon>Tichowtungiia</taxon>
        <taxon>Tichowtungiales</taxon>
        <taxon>Tichowtungiaceae</taxon>
        <taxon>Tichowtungia</taxon>
    </lineage>
</organism>
<dbReference type="EMBL" id="CP047593">
    <property type="protein sequence ID" value="QHI70519.1"/>
    <property type="molecule type" value="Genomic_DNA"/>
</dbReference>
<proteinExistence type="inferred from homology"/>
<evidence type="ECO:0000256" key="7">
    <source>
        <dbReference type="RuleBase" id="RU003879"/>
    </source>
</evidence>
<evidence type="ECO:0000313" key="9">
    <source>
        <dbReference type="EMBL" id="QHI70357.1"/>
    </source>
</evidence>
<evidence type="ECO:0000313" key="10">
    <source>
        <dbReference type="EMBL" id="QHI70519.1"/>
    </source>
</evidence>
<evidence type="ECO:0000256" key="8">
    <source>
        <dbReference type="SAM" id="Phobius"/>
    </source>
</evidence>
<name>A0A6P1M6V1_9BACT</name>
<comment type="similarity">
    <text evidence="2 7">Belongs to the ExbD/TolR family.</text>
</comment>
<gene>
    <name evidence="9" type="ORF">GT409_13210</name>
    <name evidence="10" type="ORF">GT409_14085</name>
</gene>
<dbReference type="InterPro" id="IPR003400">
    <property type="entry name" value="ExbD"/>
</dbReference>
<sequence>MKIHAKRNDDEVAVDMSPMIDLVFLLLIFFLVASAVIKIDKVPIEVPSAVYAKVPEDETGRFAITVNADDEMFIGPASDLVALEELTDRLRSEIEADPELRIVIRADKQVKYGANEKIMEACAEAGANDLIFAAFEE</sequence>
<keyword evidence="7" id="KW-0813">Transport</keyword>
<keyword evidence="4 7" id="KW-0812">Transmembrane</keyword>
<dbReference type="AlphaFoldDB" id="A0A6P1M6V1"/>
<dbReference type="Pfam" id="PF02472">
    <property type="entry name" value="ExbD"/>
    <property type="match status" value="1"/>
</dbReference>
<keyword evidence="3" id="KW-1003">Cell membrane</keyword>
<dbReference type="PANTHER" id="PTHR30558:SF3">
    <property type="entry name" value="BIOPOLYMER TRANSPORT PROTEIN EXBD-RELATED"/>
    <property type="match status" value="1"/>
</dbReference>
<dbReference type="KEGG" id="taer:GT409_13210"/>
<evidence type="ECO:0000256" key="6">
    <source>
        <dbReference type="ARBA" id="ARBA00023136"/>
    </source>
</evidence>
<keyword evidence="6 8" id="KW-0472">Membrane</keyword>
<reference evidence="10 11" key="1">
    <citation type="submission" date="2020-01" db="EMBL/GenBank/DDBJ databases">
        <title>Ponticoccus aerotolerans gen. nov., sp. nov., an anaerobic bacterium and proposal of Ponticoccusceae fam. nov., Ponticoccusles ord. nov. and Ponticoccuse classis nov. in the phylum Kiritimatiellaeota.</title>
        <authorList>
            <person name="Zhou L.Y."/>
            <person name="Du Z.J."/>
        </authorList>
    </citation>
    <scope>NUCLEOTIDE SEQUENCE [LARGE SCALE GENOMIC DNA]</scope>
    <source>
        <strain evidence="10 11">S-5007</strain>
    </source>
</reference>
<comment type="subcellular location">
    <subcellularLocation>
        <location evidence="1">Cell membrane</location>
        <topology evidence="1">Single-pass membrane protein</topology>
    </subcellularLocation>
    <subcellularLocation>
        <location evidence="7">Cell membrane</location>
        <topology evidence="7">Single-pass type II membrane protein</topology>
    </subcellularLocation>
</comment>
<evidence type="ECO:0000313" key="11">
    <source>
        <dbReference type="Proteomes" id="UP000464954"/>
    </source>
</evidence>
<evidence type="ECO:0000256" key="3">
    <source>
        <dbReference type="ARBA" id="ARBA00022475"/>
    </source>
</evidence>
<evidence type="ECO:0000256" key="1">
    <source>
        <dbReference type="ARBA" id="ARBA00004162"/>
    </source>
</evidence>